<keyword evidence="1" id="KW-1133">Transmembrane helix</keyword>
<keyword evidence="1" id="KW-0812">Transmembrane</keyword>
<name>A0ABR2HUR5_9EUKA</name>
<feature type="transmembrane region" description="Helical" evidence="1">
    <location>
        <begin position="112"/>
        <end position="134"/>
    </location>
</feature>
<accession>A0ABR2HUR5</accession>
<proteinExistence type="predicted"/>
<organism evidence="2 3">
    <name type="scientific">Tritrichomonas musculus</name>
    <dbReference type="NCBI Taxonomy" id="1915356"/>
    <lineage>
        <taxon>Eukaryota</taxon>
        <taxon>Metamonada</taxon>
        <taxon>Parabasalia</taxon>
        <taxon>Tritrichomonadida</taxon>
        <taxon>Tritrichomonadidae</taxon>
        <taxon>Tritrichomonas</taxon>
    </lineage>
</organism>
<dbReference type="EMBL" id="JAPFFF010000023">
    <property type="protein sequence ID" value="KAK8852885.1"/>
    <property type="molecule type" value="Genomic_DNA"/>
</dbReference>
<evidence type="ECO:0000313" key="2">
    <source>
        <dbReference type="EMBL" id="KAK8852885.1"/>
    </source>
</evidence>
<keyword evidence="1" id="KW-0472">Membrane</keyword>
<reference evidence="2 3" key="1">
    <citation type="submission" date="2024-04" db="EMBL/GenBank/DDBJ databases">
        <title>Tritrichomonas musculus Genome.</title>
        <authorList>
            <person name="Alves-Ferreira E."/>
            <person name="Grigg M."/>
            <person name="Lorenzi H."/>
            <person name="Galac M."/>
        </authorList>
    </citation>
    <scope>NUCLEOTIDE SEQUENCE [LARGE SCALE GENOMIC DNA]</scope>
    <source>
        <strain evidence="2 3">EAF2021</strain>
    </source>
</reference>
<protein>
    <submittedName>
        <fullName evidence="2">Uncharacterized protein</fullName>
    </submittedName>
</protein>
<dbReference type="Proteomes" id="UP001470230">
    <property type="component" value="Unassembled WGS sequence"/>
</dbReference>
<keyword evidence="3" id="KW-1185">Reference proteome</keyword>
<comment type="caution">
    <text evidence="2">The sequence shown here is derived from an EMBL/GenBank/DDBJ whole genome shotgun (WGS) entry which is preliminary data.</text>
</comment>
<evidence type="ECO:0000256" key="1">
    <source>
        <dbReference type="SAM" id="Phobius"/>
    </source>
</evidence>
<gene>
    <name evidence="2" type="ORF">M9Y10_017877</name>
</gene>
<sequence length="162" mass="18328">MKINHYNDLLFVGFNDRLKIKQDEPWESVQPEITFHAMSKKSSIFFYDSVELEFQNYTIESDIDDLSLTIFTGERDFDTVISSIQILDEINVNYKKGSPPSSKKGGLSAGAIAGNVIAVVVVVCIAVFLVVFFIMKKKPKSNESTEEIEENLEESNDNYVNN</sequence>
<evidence type="ECO:0000313" key="3">
    <source>
        <dbReference type="Proteomes" id="UP001470230"/>
    </source>
</evidence>